<dbReference type="Gene3D" id="2.60.120.260">
    <property type="entry name" value="Galactose-binding domain-like"/>
    <property type="match status" value="2"/>
</dbReference>
<feature type="compositionally biased region" description="Low complexity" evidence="1">
    <location>
        <begin position="34"/>
        <end position="44"/>
    </location>
</feature>
<dbReference type="PROSITE" id="PS50022">
    <property type="entry name" value="FA58C_3"/>
    <property type="match status" value="1"/>
</dbReference>
<feature type="compositionally biased region" description="Polar residues" evidence="1">
    <location>
        <begin position="81"/>
        <end position="111"/>
    </location>
</feature>
<dbReference type="SUPFAM" id="SSF48208">
    <property type="entry name" value="Six-hairpin glycosidases"/>
    <property type="match status" value="1"/>
</dbReference>
<keyword evidence="4" id="KW-0326">Glycosidase</keyword>
<accession>A0ABW0FIZ3</accession>
<dbReference type="GeneID" id="303296583"/>
<dbReference type="NCBIfam" id="TIGR01180">
    <property type="entry name" value="aman2_put"/>
    <property type="match status" value="1"/>
</dbReference>
<dbReference type="RefSeq" id="WP_343922998.1">
    <property type="nucleotide sequence ID" value="NZ_BAAAIR010000027.1"/>
</dbReference>
<dbReference type="Gene3D" id="3.30.2080.10">
    <property type="entry name" value="GH92 mannosidase domain"/>
    <property type="match status" value="1"/>
</dbReference>
<feature type="compositionally biased region" description="Acidic residues" evidence="1">
    <location>
        <begin position="60"/>
        <end position="70"/>
    </location>
</feature>
<organism evidence="4 5">
    <name type="scientific">Brachybacterium tyrofermentans</name>
    <dbReference type="NCBI Taxonomy" id="47848"/>
    <lineage>
        <taxon>Bacteria</taxon>
        <taxon>Bacillati</taxon>
        <taxon>Actinomycetota</taxon>
        <taxon>Actinomycetes</taxon>
        <taxon>Micrococcales</taxon>
        <taxon>Dermabacteraceae</taxon>
        <taxon>Brachybacterium</taxon>
    </lineage>
</organism>
<dbReference type="GO" id="GO:0016798">
    <property type="term" value="F:hydrolase activity, acting on glycosyl bonds"/>
    <property type="evidence" value="ECO:0007669"/>
    <property type="project" value="UniProtKB-KW"/>
</dbReference>
<dbReference type="InterPro" id="IPR050883">
    <property type="entry name" value="PNGase"/>
</dbReference>
<dbReference type="InterPro" id="IPR005887">
    <property type="entry name" value="GH92_a_mannosidase_put"/>
</dbReference>
<sequence length="1313" mass="142687">MSRTSSRRLPRSARVSRAALAAALILGLTVLPPAAAAPNAPDAPGTTSEEPAPRFATSYETDDPELDWTDQAETRPDGTPWSENIATSSVPGDLTSRVSAVTASAENSPQESAAKAVDGSSASKWLAFDSAAWLQIELEEPLVVADYLLTSANDSPERDPKDWTLQGSTDGATWTTLDTQADQSFDGRSSANTYETDNTTAYPFYRLDISAVASGDTVQLAELTLSDGSAEADPGMQVTPGSGPAAAYASATEVGFTGVGSLRYSGSTTSEGGGHHWQKLHDVDLPIAADTELSYRIFPEFGGDLSYASTNAAIDLAFTDGTYLSELDAQDQYRFDSSPAGQGESKALFTDQWNQRTLRLGEVAEGKTIDRILLGYDAAVGPVGFAGWIDDIEIAERPVQSEERPSDWVDTRRGTHSSGDYSRGNNLPATVVPHGFNFWTPVTDASALNWPYSYHQDNDEQNRPQLQAFAASHAPSPWMGDRQTFQFMPSTDEGAPETDRDARAMTFSHDKEKATAHHYSVEFDNGMVTEMAPTDHAALVRFDFPEGDASVIFDNVDDDSGLTLNDDGTVSGYSDVRSGLSAGATRLFVHAEFDQEVVEQDAEDGNTGWVRLAPEADGSATMRIATSLISLEQAKRNLEQEIAADDTLDTVRDRAQAAWDEKLSIIEVEGASPDELTTLYSNLYRLSAYPNSGFENTGTLEEPQFQYASPVSDPTGESTETETGAKIVDGKIYVNNGFWDTYRTAWPAYSLLMPDDASELVDGFVQQYRDGGWVSRWSSPGYANLMTGTSSDAAFADAYTKGVELPDPMGTYEAGLKNATVTPPGSATDSDVGRKGLGTSIFRGWTDTEVGEGTSWGLEGGINDFALAQQAEQLAAEPGLSDADQERLHTESAYLEARSNNYVNHFDPEAGFFQGRNDDGSFRYAPDEYDPRSWGEHDYTETNGWNFAFHAPFDGQGLANLYGGREDLAKKLDEFYSTPETAGFPGTYGGTIHEMTEARDVRMGQWGFSNQVSHHIPFAYIDAGQPWKTQQITREVQSRHFVGSDIGQGYAGDEDNGETSAWWLFTMLGLYPQQLGDGTYAVTSPLFTKATVHLPGGEDIVVNAPENSTENIYVQSLAVDGENREQAWIDHETLADGVVLDFTMGPEPSDWGADPEDARPSPTTGDEPPEPLTDLLADPAQVGGVEGAEQVVDDDSSTQLVLTPEDALTYQSDTPRNEVTMYTLTSGDDSVGHPTAWVVEGSRDGERWYEIDRREGEAFDWENQTRPFQATGTRGPGTYTHYRLRVLEGSSDEIGLAELEFFDIDVDQPATEK</sequence>
<dbReference type="PANTHER" id="PTHR12143">
    <property type="entry name" value="PEPTIDE N-GLYCANASE PNGASE -RELATED"/>
    <property type="match status" value="1"/>
</dbReference>
<protein>
    <submittedName>
        <fullName evidence="4">GH92 family glycosyl hydrolase</fullName>
        <ecNumber evidence="4">3.2.1.-</ecNumber>
    </submittedName>
</protein>
<dbReference type="EMBL" id="JBHSLN010000082">
    <property type="protein sequence ID" value="MFC5298788.1"/>
    <property type="molecule type" value="Genomic_DNA"/>
</dbReference>
<dbReference type="InterPro" id="IPR014718">
    <property type="entry name" value="GH-type_carb-bd"/>
</dbReference>
<dbReference type="InterPro" id="IPR008928">
    <property type="entry name" value="6-hairpin_glycosidase_sf"/>
</dbReference>
<evidence type="ECO:0000256" key="2">
    <source>
        <dbReference type="SAM" id="SignalP"/>
    </source>
</evidence>
<reference evidence="5" key="1">
    <citation type="journal article" date="2019" name="Int. J. Syst. Evol. Microbiol.">
        <title>The Global Catalogue of Microorganisms (GCM) 10K type strain sequencing project: providing services to taxonomists for standard genome sequencing and annotation.</title>
        <authorList>
            <consortium name="The Broad Institute Genomics Platform"/>
            <consortium name="The Broad Institute Genome Sequencing Center for Infectious Disease"/>
            <person name="Wu L."/>
            <person name="Ma J."/>
        </authorList>
    </citation>
    <scope>NUCLEOTIDE SEQUENCE [LARGE SCALE GENOMIC DNA]</scope>
    <source>
        <strain evidence="5">CGMCC 1.16455</strain>
    </source>
</reference>
<dbReference type="Pfam" id="PF07971">
    <property type="entry name" value="Glyco_hydro_92"/>
    <property type="match status" value="1"/>
</dbReference>
<feature type="region of interest" description="Disordered" evidence="1">
    <location>
        <begin position="34"/>
        <end position="118"/>
    </location>
</feature>
<keyword evidence="5" id="KW-1185">Reference proteome</keyword>
<gene>
    <name evidence="4" type="ORF">ACFPK8_14850</name>
</gene>
<keyword evidence="2" id="KW-0732">Signal</keyword>
<comment type="caution">
    <text evidence="4">The sequence shown here is derived from an EMBL/GenBank/DDBJ whole genome shotgun (WGS) entry which is preliminary data.</text>
</comment>
<dbReference type="InterPro" id="IPR008979">
    <property type="entry name" value="Galactose-bd-like_sf"/>
</dbReference>
<dbReference type="PANTHER" id="PTHR12143:SF43">
    <property type="entry name" value="PUTATIVE-RELATED"/>
    <property type="match status" value="1"/>
</dbReference>
<dbReference type="Gene3D" id="1.20.1610.10">
    <property type="entry name" value="alpha-1,2-mannosidases domains"/>
    <property type="match status" value="1"/>
</dbReference>
<keyword evidence="4" id="KW-0378">Hydrolase</keyword>
<dbReference type="Proteomes" id="UP001595937">
    <property type="component" value="Unassembled WGS sequence"/>
</dbReference>
<dbReference type="Pfam" id="PF00754">
    <property type="entry name" value="F5_F8_type_C"/>
    <property type="match status" value="1"/>
</dbReference>
<feature type="region of interest" description="Disordered" evidence="1">
    <location>
        <begin position="400"/>
        <end position="426"/>
    </location>
</feature>
<name>A0ABW0FIZ3_9MICO</name>
<feature type="domain" description="F5/8 type C" evidence="3">
    <location>
        <begin position="78"/>
        <end position="193"/>
    </location>
</feature>
<dbReference type="SUPFAM" id="SSF49785">
    <property type="entry name" value="Galactose-binding domain-like"/>
    <property type="match status" value="1"/>
</dbReference>
<feature type="region of interest" description="Disordered" evidence="1">
    <location>
        <begin position="1144"/>
        <end position="1173"/>
    </location>
</feature>
<evidence type="ECO:0000313" key="5">
    <source>
        <dbReference type="Proteomes" id="UP001595937"/>
    </source>
</evidence>
<evidence type="ECO:0000313" key="4">
    <source>
        <dbReference type="EMBL" id="MFC5298788.1"/>
    </source>
</evidence>
<feature type="compositionally biased region" description="Basic and acidic residues" evidence="1">
    <location>
        <begin position="400"/>
        <end position="413"/>
    </location>
</feature>
<feature type="region of interest" description="Disordered" evidence="1">
    <location>
        <begin position="152"/>
        <end position="172"/>
    </location>
</feature>
<dbReference type="InterPro" id="IPR012939">
    <property type="entry name" value="Glyco_hydro_92"/>
</dbReference>
<dbReference type="Pfam" id="PF17678">
    <property type="entry name" value="Glyco_hydro_92N"/>
    <property type="match status" value="1"/>
</dbReference>
<feature type="signal peptide" evidence="2">
    <location>
        <begin position="1"/>
        <end position="36"/>
    </location>
</feature>
<dbReference type="EC" id="3.2.1.-" evidence="4"/>
<feature type="chain" id="PRO_5046674501" evidence="2">
    <location>
        <begin position="37"/>
        <end position="1313"/>
    </location>
</feature>
<dbReference type="Gene3D" id="1.20.1050.60">
    <property type="entry name" value="alpha-1,2-mannosidase"/>
    <property type="match status" value="1"/>
</dbReference>
<proteinExistence type="predicted"/>
<evidence type="ECO:0000259" key="3">
    <source>
        <dbReference type="PROSITE" id="PS50022"/>
    </source>
</evidence>
<dbReference type="InterPro" id="IPR000421">
    <property type="entry name" value="FA58C"/>
</dbReference>
<feature type="compositionally biased region" description="Polar residues" evidence="1">
    <location>
        <begin position="416"/>
        <end position="426"/>
    </location>
</feature>
<dbReference type="Gene3D" id="2.70.98.10">
    <property type="match status" value="1"/>
</dbReference>
<evidence type="ECO:0000256" key="1">
    <source>
        <dbReference type="SAM" id="MobiDB-lite"/>
    </source>
</evidence>
<dbReference type="InterPro" id="IPR041371">
    <property type="entry name" value="GH92_N"/>
</dbReference>